<organism evidence="1 2">
    <name type="scientific">Methylobacterium cerastii</name>
    <dbReference type="NCBI Taxonomy" id="932741"/>
    <lineage>
        <taxon>Bacteria</taxon>
        <taxon>Pseudomonadati</taxon>
        <taxon>Pseudomonadota</taxon>
        <taxon>Alphaproteobacteria</taxon>
        <taxon>Hyphomicrobiales</taxon>
        <taxon>Methylobacteriaceae</taxon>
        <taxon>Methylobacterium</taxon>
    </lineage>
</organism>
<protein>
    <submittedName>
        <fullName evidence="1">Uncharacterized protein</fullName>
    </submittedName>
</protein>
<gene>
    <name evidence="1" type="ORF">AFCDBAGC_0080</name>
</gene>
<sequence>MRIYTETPFRMTPPRMAVVIPEEQRSLPHSLWVGQAPGRIAMEALEAIGLPSEGDEIRIEARGDVVTVNGARATRGDAVIVYCAWHCTPNDFREDPSEEFVRQVRHAIAVRLGIERQLQGLRA</sequence>
<proteinExistence type="predicted"/>
<reference evidence="1 2" key="1">
    <citation type="journal article" date="2021" name="Front. Microbiol.">
        <title>Comprehensive Comparative Genomics and Phenotyping of Methylobacterium Species.</title>
        <authorList>
            <person name="Alessa O."/>
            <person name="Ogura Y."/>
            <person name="Fujitani Y."/>
            <person name="Takami H."/>
            <person name="Hayashi T."/>
            <person name="Sahin N."/>
            <person name="Tani A."/>
        </authorList>
    </citation>
    <scope>NUCLEOTIDE SEQUENCE [LARGE SCALE GENOMIC DNA]</scope>
    <source>
        <strain evidence="1 2">DSM 23679</strain>
    </source>
</reference>
<dbReference type="RefSeq" id="WP_238270073.1">
    <property type="nucleotide sequence ID" value="NZ_BPQG01000001.1"/>
</dbReference>
<name>A0ABQ4QBP2_9HYPH</name>
<keyword evidence="2" id="KW-1185">Reference proteome</keyword>
<accession>A0ABQ4QBP2</accession>
<comment type="caution">
    <text evidence="1">The sequence shown here is derived from an EMBL/GenBank/DDBJ whole genome shotgun (WGS) entry which is preliminary data.</text>
</comment>
<evidence type="ECO:0000313" key="1">
    <source>
        <dbReference type="EMBL" id="GJD42245.1"/>
    </source>
</evidence>
<dbReference type="EMBL" id="BPQG01000001">
    <property type="protein sequence ID" value="GJD42245.1"/>
    <property type="molecule type" value="Genomic_DNA"/>
</dbReference>
<evidence type="ECO:0000313" key="2">
    <source>
        <dbReference type="Proteomes" id="UP001055117"/>
    </source>
</evidence>
<dbReference type="Proteomes" id="UP001055117">
    <property type="component" value="Unassembled WGS sequence"/>
</dbReference>